<feature type="compositionally biased region" description="Low complexity" evidence="5">
    <location>
        <begin position="137"/>
        <end position="146"/>
    </location>
</feature>
<protein>
    <recommendedName>
        <fullName evidence="6">PLAC domain-containing protein</fullName>
    </recommendedName>
</protein>
<dbReference type="InterPro" id="IPR045371">
    <property type="entry name" value="ADAMTS_CR_3"/>
</dbReference>
<feature type="compositionally biased region" description="Basic and acidic residues" evidence="5">
    <location>
        <begin position="329"/>
        <end position="363"/>
    </location>
</feature>
<dbReference type="AlphaFoldDB" id="A0ABD0XDU1"/>
<feature type="region of interest" description="Disordered" evidence="5">
    <location>
        <begin position="111"/>
        <end position="247"/>
    </location>
</feature>
<feature type="compositionally biased region" description="Low complexity" evidence="5">
    <location>
        <begin position="187"/>
        <end position="204"/>
    </location>
</feature>
<dbReference type="PANTHER" id="PTHR13723">
    <property type="entry name" value="ADAMTS A DISINTEGRIN AND METALLOPROTEASE WITH THROMBOSPONDIN MOTIFS PROTEASE"/>
    <property type="match status" value="1"/>
</dbReference>
<dbReference type="GO" id="GO:0005576">
    <property type="term" value="C:extracellular region"/>
    <property type="evidence" value="ECO:0007669"/>
    <property type="project" value="UniProtKB-SubCell"/>
</dbReference>
<feature type="region of interest" description="Disordered" evidence="5">
    <location>
        <begin position="262"/>
        <end position="397"/>
    </location>
</feature>
<dbReference type="PROSITE" id="PS50900">
    <property type="entry name" value="PLAC"/>
    <property type="match status" value="1"/>
</dbReference>
<comment type="caution">
    <text evidence="7">The sequence shown here is derived from an EMBL/GenBank/DDBJ whole genome shotgun (WGS) entry which is preliminary data.</text>
</comment>
<dbReference type="Pfam" id="PF05986">
    <property type="entry name" value="ADAMTS_spacer1"/>
    <property type="match status" value="1"/>
</dbReference>
<evidence type="ECO:0000256" key="3">
    <source>
        <dbReference type="ARBA" id="ARBA00022729"/>
    </source>
</evidence>
<feature type="compositionally biased region" description="Pro residues" evidence="5">
    <location>
        <begin position="377"/>
        <end position="389"/>
    </location>
</feature>
<dbReference type="Proteomes" id="UP001557470">
    <property type="component" value="Unassembled WGS sequence"/>
</dbReference>
<accession>A0ABD0XDU1</accession>
<dbReference type="InterPro" id="IPR010294">
    <property type="entry name" value="ADAMTS_spacer1"/>
</dbReference>
<dbReference type="SMART" id="SM00209">
    <property type="entry name" value="TSP1"/>
    <property type="match status" value="7"/>
</dbReference>
<dbReference type="InterPro" id="IPR050439">
    <property type="entry name" value="ADAMTS_ADAMTS-like"/>
</dbReference>
<feature type="compositionally biased region" description="Low complexity" evidence="5">
    <location>
        <begin position="753"/>
        <end position="763"/>
    </location>
</feature>
<keyword evidence="4" id="KW-0677">Repeat</keyword>
<dbReference type="Gene3D" id="2.60.120.830">
    <property type="match status" value="1"/>
</dbReference>
<dbReference type="Pfam" id="PF08686">
    <property type="entry name" value="PLAC"/>
    <property type="match status" value="1"/>
</dbReference>
<sequence length="1168" mass="128853">MLWGFVAITSSLTVDEEKKASGRRSRQADDRPQGLWSVWGEWSGCSQSCGVGLSQRTRKCEAPPLPQTPPLSHFPPNWGGSSFAPAGVGGHNRGSVISAIRPFYPPHYPSNQLFQYGEGAGGGTERQPDPFQPPSLPSSNQNPELSLYRDTPIGEGTGAFPAQSSNPTSPLYRPDFSSPNQESGSVYHSPSFPAPPYSYSQPARATHRTANHGTGRAGGSGSRRSVSPNRGPVPASRSSAIRPGQFGYGRVPFSLPLHRQNRQARHTEHGNTSIATPVVESAGPDTDQTDNLGEREETIKEEEEDGKERREEERTRSTGAKVSPPITRAKPERSSQKERDTPGSTDRHRPAANERSQERDRAPHPHLPASRLDRRSPPPFPHLPYPYPPRQRSSPQHRVRELPYGFNAQNQPLVPGPPQSSIYSVEREQPSQTYRCLGAENEYRRCFSQVCGGGAVDSRAEQCASYNKQEFMGRLYDWEPFTEVGLEKQCELTCRPAGYRFYVRQADTVRDGTPCVNSSTNDVCVAGRCLSEGCDGVLGSGLVKDKCGQCGGSERSCRKVSGRFQNTSVPLGYHTILEIPAGATAINITERSASSNYLALRTGTGVSVVNGRWAVDPPGEYPAGGTIFTYTRPRALPDGQEDRGETLTAPGPTTTLLTLYIIFHKQNPGIDYEFYLPAEEKEEDKERLREGERERPRERGEVEQQRDGGRAPLRDIGSFTITVEDPLPPTLSSSSPSSLDRWTAERSHPRGPVPNRNVRIPPRTDLPLDTQPPFIWRMGKLTECTASCGKGSQYRAILCINRHTDEEVPGRKCDSAARPAPEEEPCNTHPCPAFWEASSWSECSVSCGKGVQQRQLQCRQSFGNRSTMVHPQRCANLTPPDLTQPCQLRLCSHWEIGTNWSSCSVDCGMGKRTRNVRCISDHGIVVNDKECNTRLRPQGSEDCHMGPCVTNWYFTGWSNTCSAQCGPGVQRRDVLCLTRGGREGGQCIGDKPAEMKACNGGPCVPTHMWYSSPWGQCSTLCGNGTQRRDIICVEKMGTDFKVAPTSHCAQLEKPMTVQSCEMEACQPEWFTTEWSACSRSCGKGLQVREVRCLTADKQHSSECSLTSKPDQEQLCNTIPCSPQVADENCRDKRHNCVMVVQARLCVYSYYKTACCASCTQSAQRAKRH</sequence>
<feature type="compositionally biased region" description="Low complexity" evidence="5">
    <location>
        <begin position="730"/>
        <end position="739"/>
    </location>
</feature>
<dbReference type="Pfam" id="PF19236">
    <property type="entry name" value="ADAMTS_CR_3"/>
    <property type="match status" value="1"/>
</dbReference>
<dbReference type="InterPro" id="IPR000884">
    <property type="entry name" value="TSP1_rpt"/>
</dbReference>
<dbReference type="PROSITE" id="PS50092">
    <property type="entry name" value="TSP1"/>
    <property type="match status" value="7"/>
</dbReference>
<feature type="region of interest" description="Disordered" evidence="5">
    <location>
        <begin position="681"/>
        <end position="766"/>
    </location>
</feature>
<comment type="subcellular location">
    <subcellularLocation>
        <location evidence="1">Secreted</location>
    </subcellularLocation>
</comment>
<evidence type="ECO:0000256" key="2">
    <source>
        <dbReference type="ARBA" id="ARBA00022525"/>
    </source>
</evidence>
<evidence type="ECO:0000256" key="1">
    <source>
        <dbReference type="ARBA" id="ARBA00004613"/>
    </source>
</evidence>
<dbReference type="EMBL" id="JAGEUA010000004">
    <property type="protein sequence ID" value="KAL0985212.1"/>
    <property type="molecule type" value="Genomic_DNA"/>
</dbReference>
<organism evidence="7 8">
    <name type="scientific">Umbra pygmaea</name>
    <name type="common">Eastern mudminnow</name>
    <dbReference type="NCBI Taxonomy" id="75934"/>
    <lineage>
        <taxon>Eukaryota</taxon>
        <taxon>Metazoa</taxon>
        <taxon>Chordata</taxon>
        <taxon>Craniata</taxon>
        <taxon>Vertebrata</taxon>
        <taxon>Euteleostomi</taxon>
        <taxon>Actinopterygii</taxon>
        <taxon>Neopterygii</taxon>
        <taxon>Teleostei</taxon>
        <taxon>Protacanthopterygii</taxon>
        <taxon>Esociformes</taxon>
        <taxon>Umbridae</taxon>
        <taxon>Umbra</taxon>
    </lineage>
</organism>
<gene>
    <name evidence="7" type="ORF">UPYG_G00154150</name>
</gene>
<evidence type="ECO:0000313" key="7">
    <source>
        <dbReference type="EMBL" id="KAL0985212.1"/>
    </source>
</evidence>
<evidence type="ECO:0000256" key="5">
    <source>
        <dbReference type="SAM" id="MobiDB-lite"/>
    </source>
</evidence>
<evidence type="ECO:0000259" key="6">
    <source>
        <dbReference type="PROSITE" id="PS50900"/>
    </source>
</evidence>
<dbReference type="InterPro" id="IPR036383">
    <property type="entry name" value="TSP1_rpt_sf"/>
</dbReference>
<dbReference type="InterPro" id="IPR010909">
    <property type="entry name" value="PLAC"/>
</dbReference>
<evidence type="ECO:0000313" key="8">
    <source>
        <dbReference type="Proteomes" id="UP001557470"/>
    </source>
</evidence>
<feature type="compositionally biased region" description="Basic and acidic residues" evidence="5">
    <location>
        <begin position="306"/>
        <end position="316"/>
    </location>
</feature>
<dbReference type="FunFam" id="2.60.120.830:FF:000001">
    <property type="entry name" value="A disintegrin and metalloproteinase with thrombospondin motifs 1"/>
    <property type="match status" value="1"/>
</dbReference>
<name>A0ABD0XDU1_UMBPY</name>
<feature type="compositionally biased region" description="Polar residues" evidence="5">
    <location>
        <begin position="177"/>
        <end position="186"/>
    </location>
</feature>
<dbReference type="Pfam" id="PF19030">
    <property type="entry name" value="TSP1_ADAMTS"/>
    <property type="match status" value="6"/>
</dbReference>
<dbReference type="PANTHER" id="PTHR13723:SF312">
    <property type="entry name" value="THROMBOSPONDIN TYPE-1 DOMAIN-CONTAINING PROTEIN 4-LIKE ISOFORM X1"/>
    <property type="match status" value="1"/>
</dbReference>
<proteinExistence type="predicted"/>
<keyword evidence="8" id="KW-1185">Reference proteome</keyword>
<reference evidence="7 8" key="1">
    <citation type="submission" date="2024-06" db="EMBL/GenBank/DDBJ databases">
        <authorList>
            <person name="Pan Q."/>
            <person name="Wen M."/>
            <person name="Jouanno E."/>
            <person name="Zahm M."/>
            <person name="Klopp C."/>
            <person name="Cabau C."/>
            <person name="Louis A."/>
            <person name="Berthelot C."/>
            <person name="Parey E."/>
            <person name="Roest Crollius H."/>
            <person name="Montfort J."/>
            <person name="Robinson-Rechavi M."/>
            <person name="Bouchez O."/>
            <person name="Lampietro C."/>
            <person name="Lopez Roques C."/>
            <person name="Donnadieu C."/>
            <person name="Postlethwait J."/>
            <person name="Bobe J."/>
            <person name="Verreycken H."/>
            <person name="Guiguen Y."/>
        </authorList>
    </citation>
    <scope>NUCLEOTIDE SEQUENCE [LARGE SCALE GENOMIC DNA]</scope>
    <source>
        <strain evidence="7">Up_M1</strain>
        <tissue evidence="7">Testis</tissue>
    </source>
</reference>
<dbReference type="Pfam" id="PF00090">
    <property type="entry name" value="TSP_1"/>
    <property type="match status" value="1"/>
</dbReference>
<dbReference type="Gene3D" id="2.20.100.10">
    <property type="entry name" value="Thrombospondin type-1 (TSP1) repeat"/>
    <property type="match status" value="7"/>
</dbReference>
<feature type="compositionally biased region" description="Basic and acidic residues" evidence="5">
    <location>
        <begin position="684"/>
        <end position="713"/>
    </location>
</feature>
<evidence type="ECO:0000256" key="4">
    <source>
        <dbReference type="ARBA" id="ARBA00022737"/>
    </source>
</evidence>
<keyword evidence="2" id="KW-0964">Secreted</keyword>
<dbReference type="SUPFAM" id="SSF82895">
    <property type="entry name" value="TSP-1 type 1 repeat"/>
    <property type="match status" value="7"/>
</dbReference>
<dbReference type="FunFam" id="2.20.100.10:FF:000005">
    <property type="entry name" value="ADAM metallopeptidase with thrombospondin type 1 motif 9"/>
    <property type="match status" value="4"/>
</dbReference>
<feature type="domain" description="PLAC" evidence="6">
    <location>
        <begin position="1125"/>
        <end position="1162"/>
    </location>
</feature>
<keyword evidence="3" id="KW-0732">Signal</keyword>